<dbReference type="NCBIfam" id="TIGR04056">
    <property type="entry name" value="OMP_RagA_SusC"/>
    <property type="match status" value="1"/>
</dbReference>
<feature type="domain" description="Secretin/TonB short N-terminal" evidence="9">
    <location>
        <begin position="71"/>
        <end position="120"/>
    </location>
</feature>
<evidence type="ECO:0000259" key="10">
    <source>
        <dbReference type="Pfam" id="PF07715"/>
    </source>
</evidence>
<dbReference type="InterPro" id="IPR036942">
    <property type="entry name" value="Beta-barrel_TonB_sf"/>
</dbReference>
<dbReference type="PANTHER" id="PTHR30069:SF29">
    <property type="entry name" value="HEMOGLOBIN AND HEMOGLOBIN-HAPTOGLOBIN-BINDING PROTEIN 1-RELATED"/>
    <property type="match status" value="1"/>
</dbReference>
<comment type="similarity">
    <text evidence="8">Belongs to the TonB-dependent receptor family.</text>
</comment>
<evidence type="ECO:0000256" key="5">
    <source>
        <dbReference type="ARBA" id="ARBA00022729"/>
    </source>
</evidence>
<keyword evidence="5" id="KW-0732">Signal</keyword>
<evidence type="ECO:0000256" key="6">
    <source>
        <dbReference type="ARBA" id="ARBA00023136"/>
    </source>
</evidence>
<dbReference type="Gene3D" id="2.60.40.1120">
    <property type="entry name" value="Carboxypeptidase-like, regulatory domain"/>
    <property type="match status" value="1"/>
</dbReference>
<keyword evidence="2 8" id="KW-0813">Transport</keyword>
<accession>A0A5K7S3R4</accession>
<dbReference type="SUPFAM" id="SSF56935">
    <property type="entry name" value="Porins"/>
    <property type="match status" value="1"/>
</dbReference>
<evidence type="ECO:0000256" key="3">
    <source>
        <dbReference type="ARBA" id="ARBA00022452"/>
    </source>
</evidence>
<dbReference type="GO" id="GO:0044718">
    <property type="term" value="P:siderophore transmembrane transport"/>
    <property type="evidence" value="ECO:0007669"/>
    <property type="project" value="TreeGrafter"/>
</dbReference>
<dbReference type="GO" id="GO:0009279">
    <property type="term" value="C:cell outer membrane"/>
    <property type="evidence" value="ECO:0007669"/>
    <property type="project" value="UniProtKB-SubCell"/>
</dbReference>
<keyword evidence="7 8" id="KW-0998">Cell outer membrane</keyword>
<dbReference type="InterPro" id="IPR037066">
    <property type="entry name" value="Plug_dom_sf"/>
</dbReference>
<dbReference type="InterPro" id="IPR023996">
    <property type="entry name" value="TonB-dep_OMP_SusC/RagA"/>
</dbReference>
<evidence type="ECO:0000256" key="4">
    <source>
        <dbReference type="ARBA" id="ARBA00022692"/>
    </source>
</evidence>
<reference evidence="11" key="1">
    <citation type="journal article" date="2020" name="Int. J. Syst. Evol. Microbiol.">
        <title>Aquipluma nitroreducens gen. nov. sp. nov., a novel facultatively anaerobic bacterium isolated from a freshwater lake.</title>
        <authorList>
            <person name="Watanabe M."/>
            <person name="Kojima H."/>
            <person name="Fukui M."/>
        </authorList>
    </citation>
    <scope>NUCLEOTIDE SEQUENCE</scope>
    <source>
        <strain evidence="11">MeG22</strain>
    </source>
</reference>
<comment type="subcellular location">
    <subcellularLocation>
        <location evidence="1 8">Cell outer membrane</location>
        <topology evidence="1 8">Multi-pass membrane protein</topology>
    </subcellularLocation>
</comment>
<dbReference type="InterPro" id="IPR023997">
    <property type="entry name" value="TonB-dep_OMP_SusC/RagA_CS"/>
</dbReference>
<protein>
    <submittedName>
        <fullName evidence="11">TonB-dependent receptor</fullName>
    </submittedName>
</protein>
<dbReference type="GO" id="GO:0015344">
    <property type="term" value="F:siderophore uptake transmembrane transporter activity"/>
    <property type="evidence" value="ECO:0007669"/>
    <property type="project" value="TreeGrafter"/>
</dbReference>
<evidence type="ECO:0000256" key="1">
    <source>
        <dbReference type="ARBA" id="ARBA00004571"/>
    </source>
</evidence>
<evidence type="ECO:0000313" key="12">
    <source>
        <dbReference type="Proteomes" id="UP001193389"/>
    </source>
</evidence>
<dbReference type="Gene3D" id="2.40.170.20">
    <property type="entry name" value="TonB-dependent receptor, beta-barrel domain"/>
    <property type="match status" value="1"/>
</dbReference>
<keyword evidence="3 8" id="KW-1134">Transmembrane beta strand</keyword>
<dbReference type="Pfam" id="PF07715">
    <property type="entry name" value="Plug"/>
    <property type="match status" value="1"/>
</dbReference>
<keyword evidence="4 8" id="KW-0812">Transmembrane</keyword>
<dbReference type="Gene3D" id="2.170.130.10">
    <property type="entry name" value="TonB-dependent receptor, plug domain"/>
    <property type="match status" value="1"/>
</dbReference>
<dbReference type="KEGG" id="anf:AQPE_0319"/>
<evidence type="ECO:0000256" key="2">
    <source>
        <dbReference type="ARBA" id="ARBA00022448"/>
    </source>
</evidence>
<dbReference type="PANTHER" id="PTHR30069">
    <property type="entry name" value="TONB-DEPENDENT OUTER MEMBRANE RECEPTOR"/>
    <property type="match status" value="1"/>
</dbReference>
<evidence type="ECO:0000256" key="7">
    <source>
        <dbReference type="ARBA" id="ARBA00023237"/>
    </source>
</evidence>
<sequence length="1157" mass="129636">MKKKRMNDHPDIIRLVKKGVLIMKLTLFLIILCVLQSAASVYSQTKYFSMSEKEISIKELMQKIESKSEFRFFYEAQKINVNAKVEVDISNGTIDEILKQVFDNHEIEYKVLENNFIVLKLKNENGNFAIEQQIQQKQRSISGKVTDATGISLPGVTVMIKETTIGTITDSNGIFSIPNVPSNATLVFSFVGMKTQEIVVGNNSTINVELAEETIGIEEVVAIGYGTKLKGELTGAVSKVDNKLFETRPITNTMNALQGGLPGVTVTRGSGQPGNNNYSLQIRGASSISGSKPLILIDGIPGDLDLLNPNDISELTVLKDAAAAIYGARAADGVILVTTKKGKRGTPTITYSGNYGIKKPTFLKTKTNTQQLAEMFDEGMRNVGEPGVSQEVFNKIKANAEPDVESGWLKYLENYPGFYQSHNWNDVVYGNGVQQMHNVSISGGGDNNNYLISTGYQRNGGTFNFGENHSDRYNLRMNYDFKFFDRLNVETRSSFESQQTIEPSALDLVMYILPRIGSYVPLYNTEGQFYKYQGGFRNPAQYLQEAGSNKSDYSILSTNVKFNLSILNDLKLVTQLGARLSYRDNKATHPTFTEYNWDGSIFDKINVPNSADYYDSKNLYKISTAYLDYNKILNNKHHLNLMAGASHETNDSQSKSITGYNFASNELFTLNLADRTKTEYADFTGYASDWALQSYFGRFSYSYDEKYLVDITTRIDGSSKFAPSKRWSALFPSVAFAWNLSKEDFFKSLNTFDNLKLRASWGQSGNQDLAFGNYDYISLISLTGKYPMGFPNVGLPGAVPNIASQERTWETIETKNVGIDFTVLKSRLSGSFDYYVKTNNNMLVNAQLPAVLGGDAPTQNIGKLKTNGWDLLLGWNDKKGDFKYSISVIVSDSKNKLVELKGNDAYSEGLVYARQGYSLNSYFGYEFDGIIQNEGQLAAYKQLENVPTKLGLGDVMFKDLDGDGKITAYGDPAKGTKGDMKYLGNLLPRYTYSSNISLSYKRFDLNILLQGVGKRQGMVEGTSSSRPFFDIWDQPMKYFYGKTWSPDNLNSKYPRIIPGSLGWDELRDWDWSTSSMRMNNYAYLKLKTLTLAYNIPKILCSKLKMESIRVYFSGEDLLTLSKGTWGGMINPEEIWQRTDDQTYPFSSTVSMGIDIKF</sequence>
<evidence type="ECO:0000256" key="8">
    <source>
        <dbReference type="PROSITE-ProRule" id="PRU01360"/>
    </source>
</evidence>
<dbReference type="SUPFAM" id="SSF49464">
    <property type="entry name" value="Carboxypeptidase regulatory domain-like"/>
    <property type="match status" value="1"/>
</dbReference>
<dbReference type="Pfam" id="PF13715">
    <property type="entry name" value="CarbopepD_reg_2"/>
    <property type="match status" value="1"/>
</dbReference>
<proteinExistence type="inferred from homology"/>
<keyword evidence="6 8" id="KW-0472">Membrane</keyword>
<dbReference type="InterPro" id="IPR008969">
    <property type="entry name" value="CarboxyPept-like_regulatory"/>
</dbReference>
<dbReference type="InterPro" id="IPR039426">
    <property type="entry name" value="TonB-dep_rcpt-like"/>
</dbReference>
<keyword evidence="11" id="KW-0675">Receptor</keyword>
<name>A0A5K7S3R4_9BACT</name>
<dbReference type="NCBIfam" id="TIGR04057">
    <property type="entry name" value="SusC_RagA_signa"/>
    <property type="match status" value="1"/>
</dbReference>
<organism evidence="11 12">
    <name type="scientific">Aquipluma nitroreducens</name>
    <dbReference type="NCBI Taxonomy" id="2010828"/>
    <lineage>
        <taxon>Bacteria</taxon>
        <taxon>Pseudomonadati</taxon>
        <taxon>Bacteroidota</taxon>
        <taxon>Bacteroidia</taxon>
        <taxon>Marinilabiliales</taxon>
        <taxon>Prolixibacteraceae</taxon>
        <taxon>Aquipluma</taxon>
    </lineage>
</organism>
<dbReference type="RefSeq" id="WP_318349281.1">
    <property type="nucleotide sequence ID" value="NZ_AP018694.1"/>
</dbReference>
<dbReference type="InterPro" id="IPR011662">
    <property type="entry name" value="Secretin/TonB_short_N"/>
</dbReference>
<keyword evidence="12" id="KW-1185">Reference proteome</keyword>
<dbReference type="InterPro" id="IPR012910">
    <property type="entry name" value="Plug_dom"/>
</dbReference>
<evidence type="ECO:0000313" key="11">
    <source>
        <dbReference type="EMBL" id="BBE16182.1"/>
    </source>
</evidence>
<dbReference type="Proteomes" id="UP001193389">
    <property type="component" value="Chromosome"/>
</dbReference>
<dbReference type="PROSITE" id="PS52016">
    <property type="entry name" value="TONB_DEPENDENT_REC_3"/>
    <property type="match status" value="1"/>
</dbReference>
<dbReference type="AlphaFoldDB" id="A0A5K7S3R4"/>
<dbReference type="EMBL" id="AP018694">
    <property type="protein sequence ID" value="BBE16182.1"/>
    <property type="molecule type" value="Genomic_DNA"/>
</dbReference>
<dbReference type="Pfam" id="PF07660">
    <property type="entry name" value="STN"/>
    <property type="match status" value="1"/>
</dbReference>
<gene>
    <name evidence="11" type="ORF">AQPE_0319</name>
</gene>
<evidence type="ECO:0000259" key="9">
    <source>
        <dbReference type="Pfam" id="PF07660"/>
    </source>
</evidence>
<feature type="domain" description="TonB-dependent receptor plug" evidence="10">
    <location>
        <begin position="232"/>
        <end position="334"/>
    </location>
</feature>